<evidence type="ECO:0000313" key="2">
    <source>
        <dbReference type="Proteomes" id="UP001597191"/>
    </source>
</evidence>
<organism evidence="1 2">
    <name type="scientific">Lapidilactobacillus gannanensis</name>
    <dbReference type="NCBI Taxonomy" id="2486002"/>
    <lineage>
        <taxon>Bacteria</taxon>
        <taxon>Bacillati</taxon>
        <taxon>Bacillota</taxon>
        <taxon>Bacilli</taxon>
        <taxon>Lactobacillales</taxon>
        <taxon>Lactobacillaceae</taxon>
        <taxon>Lapidilactobacillus</taxon>
    </lineage>
</organism>
<accession>A0ABW4BKB6</accession>
<protein>
    <submittedName>
        <fullName evidence="1">T9SS type A sorting domain-containing protein</fullName>
    </submittedName>
</protein>
<dbReference type="EMBL" id="JBHTOH010000020">
    <property type="protein sequence ID" value="MFD1410655.1"/>
    <property type="molecule type" value="Genomic_DNA"/>
</dbReference>
<dbReference type="RefSeq" id="WP_225420213.1">
    <property type="nucleotide sequence ID" value="NZ_JBHTOH010000020.1"/>
</dbReference>
<gene>
    <name evidence="1" type="ORF">ACFQ4R_03370</name>
</gene>
<dbReference type="InterPro" id="IPR026444">
    <property type="entry name" value="Secre_tail"/>
</dbReference>
<dbReference type="Proteomes" id="UP001597191">
    <property type="component" value="Unassembled WGS sequence"/>
</dbReference>
<keyword evidence="2" id="KW-1185">Reference proteome</keyword>
<proteinExistence type="predicted"/>
<dbReference type="NCBIfam" id="TIGR04183">
    <property type="entry name" value="Por_Secre_tail"/>
    <property type="match status" value="1"/>
</dbReference>
<sequence length="86" mass="9179">MTTSAYSNVTSSNNFFNDRPVVTNSSGNKGSIKVMVMNARGQQVGSVKTIAKGKSARLDSIPWNSGTYTLRAKASSKNGTYLISID</sequence>
<name>A0ABW4BKB6_9LACO</name>
<reference evidence="2" key="1">
    <citation type="journal article" date="2019" name="Int. J. Syst. Evol. Microbiol.">
        <title>The Global Catalogue of Microorganisms (GCM) 10K type strain sequencing project: providing services to taxonomists for standard genome sequencing and annotation.</title>
        <authorList>
            <consortium name="The Broad Institute Genomics Platform"/>
            <consortium name="The Broad Institute Genome Sequencing Center for Infectious Disease"/>
            <person name="Wu L."/>
            <person name="Ma J."/>
        </authorList>
    </citation>
    <scope>NUCLEOTIDE SEQUENCE [LARGE SCALE GENOMIC DNA]</scope>
    <source>
        <strain evidence="2">CCM 8937</strain>
    </source>
</reference>
<evidence type="ECO:0000313" key="1">
    <source>
        <dbReference type="EMBL" id="MFD1410655.1"/>
    </source>
</evidence>
<comment type="caution">
    <text evidence="1">The sequence shown here is derived from an EMBL/GenBank/DDBJ whole genome shotgun (WGS) entry which is preliminary data.</text>
</comment>